<evidence type="ECO:0000259" key="4">
    <source>
        <dbReference type="Pfam" id="PF07727"/>
    </source>
</evidence>
<feature type="domain" description="Reverse transcriptase Ty1/copia-type" evidence="4">
    <location>
        <begin position="128"/>
        <end position="342"/>
    </location>
</feature>
<dbReference type="EMBL" id="QJNU01001481">
    <property type="protein sequence ID" value="RYO76190.1"/>
    <property type="molecule type" value="Genomic_DNA"/>
</dbReference>
<evidence type="ECO:0000256" key="2">
    <source>
        <dbReference type="ARBA" id="ARBA00023128"/>
    </source>
</evidence>
<reference evidence="5 6" key="1">
    <citation type="submission" date="2018-06" db="EMBL/GenBank/DDBJ databases">
        <title>Complete Genomes of Monosporascus.</title>
        <authorList>
            <person name="Robinson A.J."/>
            <person name="Natvig D.O."/>
        </authorList>
    </citation>
    <scope>NUCLEOTIDE SEQUENCE [LARGE SCALE GENOMIC DNA]</scope>
    <source>
        <strain evidence="5 6">CBS 110550</strain>
    </source>
</reference>
<evidence type="ECO:0000256" key="1">
    <source>
        <dbReference type="ARBA" id="ARBA00004173"/>
    </source>
</evidence>
<dbReference type="Proteomes" id="UP000293360">
    <property type="component" value="Unassembled WGS sequence"/>
</dbReference>
<comment type="caution">
    <text evidence="5">The sequence shown here is derived from an EMBL/GenBank/DDBJ whole genome shotgun (WGS) entry which is preliminary data.</text>
</comment>
<dbReference type="InterPro" id="IPR043502">
    <property type="entry name" value="DNA/RNA_pol_sf"/>
</dbReference>
<dbReference type="AlphaFoldDB" id="A0A4Q4ST05"/>
<dbReference type="InterPro" id="IPR013103">
    <property type="entry name" value="RVT_2"/>
</dbReference>
<dbReference type="OrthoDB" id="4772102at2759"/>
<dbReference type="SUPFAM" id="SSF56672">
    <property type="entry name" value="DNA/RNA polymerases"/>
    <property type="match status" value="1"/>
</dbReference>
<evidence type="ECO:0000313" key="6">
    <source>
        <dbReference type="Proteomes" id="UP000293360"/>
    </source>
</evidence>
<feature type="region of interest" description="Disordered" evidence="3">
    <location>
        <begin position="1"/>
        <end position="43"/>
    </location>
</feature>
<gene>
    <name evidence="5" type="ORF">DL764_010301</name>
</gene>
<evidence type="ECO:0000313" key="5">
    <source>
        <dbReference type="EMBL" id="RYO76190.1"/>
    </source>
</evidence>
<evidence type="ECO:0000256" key="3">
    <source>
        <dbReference type="SAM" id="MobiDB-lite"/>
    </source>
</evidence>
<proteinExistence type="predicted"/>
<dbReference type="STRING" id="155417.A0A4Q4ST05"/>
<dbReference type="Pfam" id="PF07727">
    <property type="entry name" value="RVT_2"/>
    <property type="match status" value="1"/>
</dbReference>
<name>A0A4Q4ST05_9PEZI</name>
<comment type="subcellular location">
    <subcellularLocation>
        <location evidence="1">Mitochondrion</location>
    </subcellularLocation>
</comment>
<organism evidence="5 6">
    <name type="scientific">Monosporascus ibericus</name>
    <dbReference type="NCBI Taxonomy" id="155417"/>
    <lineage>
        <taxon>Eukaryota</taxon>
        <taxon>Fungi</taxon>
        <taxon>Dikarya</taxon>
        <taxon>Ascomycota</taxon>
        <taxon>Pezizomycotina</taxon>
        <taxon>Sordariomycetes</taxon>
        <taxon>Xylariomycetidae</taxon>
        <taxon>Xylariales</taxon>
        <taxon>Xylariales incertae sedis</taxon>
        <taxon>Monosporascus</taxon>
    </lineage>
</organism>
<keyword evidence="2" id="KW-0496">Mitochondrion</keyword>
<protein>
    <recommendedName>
        <fullName evidence="4">Reverse transcriptase Ty1/copia-type domain-containing protein</fullName>
    </recommendedName>
</protein>
<accession>A0A4Q4ST05</accession>
<keyword evidence="6" id="KW-1185">Reference proteome</keyword>
<sequence length="350" mass="40750">MSSSQSQQRRTELDFLDPSAVVESRTRSGRRREPPSANTSHRLGFEKRNTYPTAFNAVFSAAIRPERLHRNNLPAAPKNWQEAMQHRYAEDWKAAARKEWDQIYRVKQSVAVTTLQEAINDVGPNGILPLMWVFTYKFNKNGILQKFKARIVVRGDLQPRGELNAYASTLAGRSFRMLMAVAARFDLELRQLDAVNAFLHSKIDELVYVRFPQGFGRPGFCLKLLKALYGLRRSPFLWQRDLSAGLKDLGLEPVPDDPCVMTNGWLTLFFYVDDISMLYRIRDAARVEEFLAKLTQRFHIVDLGELQWFLGMRILRDRKARKLWLVQDAYWEKLYSRFNLSEVGKRHFKT</sequence>
<dbReference type="GO" id="GO:0005739">
    <property type="term" value="C:mitochondrion"/>
    <property type="evidence" value="ECO:0007669"/>
    <property type="project" value="UniProtKB-SubCell"/>
</dbReference>